<dbReference type="Pfam" id="PF01268">
    <property type="entry name" value="FTHFS"/>
    <property type="match status" value="1"/>
</dbReference>
<comment type="caution">
    <text evidence="10">The sequence shown here is derived from an EMBL/GenBank/DDBJ whole genome shotgun (WGS) entry which is preliminary data.</text>
</comment>
<dbReference type="PROSITE" id="PS00721">
    <property type="entry name" value="FTHFS_1"/>
    <property type="match status" value="1"/>
</dbReference>
<feature type="binding site" evidence="8">
    <location>
        <begin position="103"/>
        <end position="110"/>
    </location>
    <ligand>
        <name>ATP</name>
        <dbReference type="ChEBI" id="CHEBI:30616"/>
    </ligand>
</feature>
<evidence type="ECO:0000256" key="4">
    <source>
        <dbReference type="ARBA" id="ARBA00022741"/>
    </source>
</evidence>
<evidence type="ECO:0000256" key="8">
    <source>
        <dbReference type="HAMAP-Rule" id="MF_01543"/>
    </source>
</evidence>
<dbReference type="InterPro" id="IPR020628">
    <property type="entry name" value="Formate_THF_ligase_CS"/>
</dbReference>
<comment type="catalytic activity">
    <reaction evidence="6 8">
        <text>(6S)-5,6,7,8-tetrahydrofolate + formate + ATP = (6R)-10-formyltetrahydrofolate + ADP + phosphate</text>
        <dbReference type="Rhea" id="RHEA:20221"/>
        <dbReference type="ChEBI" id="CHEBI:15740"/>
        <dbReference type="ChEBI" id="CHEBI:30616"/>
        <dbReference type="ChEBI" id="CHEBI:43474"/>
        <dbReference type="ChEBI" id="CHEBI:57453"/>
        <dbReference type="ChEBI" id="CHEBI:195366"/>
        <dbReference type="ChEBI" id="CHEBI:456216"/>
        <dbReference type="EC" id="6.3.4.3"/>
    </reaction>
</comment>
<dbReference type="CDD" id="cd00477">
    <property type="entry name" value="FTHFS"/>
    <property type="match status" value="1"/>
</dbReference>
<dbReference type="RefSeq" id="WP_184435423.1">
    <property type="nucleotide sequence ID" value="NZ_JACIGI010000017.1"/>
</dbReference>
<sequence>MTYHTVGAAQAPFDVTSPGPAVAPAARPVEDDGLPPPGTPDIEIARAARPRPILALAEDRLGLPAEALIPHGHTKAKVTLDHIAGLRARTRGKLVLVTAITPTPAGEGKTTTTVGLGDGLNRIGHHAAVCLREPSLGPCFGMKGGAAGGGRAQVIPMEDINLHFTGDFHAIGAAHNLLAALIDNHLHWGNAQDIDLRRVSWRRVMDMNDRALRTITLGLGGAAHGVPREGGFDITVASEVMAILCLATDLADLERRLGDIVIGQRRDRTPVFARDLGAAGAMAVLLKDALAPNLVQSLEANPAFIHGGPFANIAHGCNSVMATDTALRLADVVVTEAGFGADLGAEKFLHIKCRQSGLRPHAAVVVATVRALKMHGGVAKGDLGTPDADAVRRGGVNLRRHVTNLQRFGLAPVVAVNRFTGDADAELDAVRALCDDLGVPMALASHWAEGSHGSAELARLVAERLDGPAPEVRFLYDEATPLADKIRAVATQLYGAADIALDPAAARRLAEIADLGYGHLPVCIAKTQYSFSSDPAAKGAPVGHVLPVREVRLAAGAGFVVAVCGDIMTMPGLPRDPAALHIGLDAGGEIVGLT</sequence>
<dbReference type="HAMAP" id="MF_01543">
    <property type="entry name" value="FTHFS"/>
    <property type="match status" value="1"/>
</dbReference>
<accession>A0A7W6S1M1</accession>
<dbReference type="SUPFAM" id="SSF52540">
    <property type="entry name" value="P-loop containing nucleoside triphosphate hydrolases"/>
    <property type="match status" value="1"/>
</dbReference>
<keyword evidence="11" id="KW-1185">Reference proteome</keyword>
<evidence type="ECO:0000313" key="11">
    <source>
        <dbReference type="Proteomes" id="UP000555728"/>
    </source>
</evidence>
<reference evidence="10 11" key="1">
    <citation type="submission" date="2020-08" db="EMBL/GenBank/DDBJ databases">
        <title>Genome sequencing of Purple Non-Sulfur Bacteria from various extreme environments.</title>
        <authorList>
            <person name="Mayer M."/>
        </authorList>
    </citation>
    <scope>NUCLEOTIDE SEQUENCE [LARGE SCALE GENOMIC DNA]</scope>
    <source>
        <strain evidence="10 11">JA135</strain>
    </source>
</reference>
<dbReference type="GO" id="GO:0004329">
    <property type="term" value="F:formate-tetrahydrofolate ligase activity"/>
    <property type="evidence" value="ECO:0007669"/>
    <property type="project" value="UniProtKB-UniRule"/>
</dbReference>
<dbReference type="PROSITE" id="PS00722">
    <property type="entry name" value="FTHFS_2"/>
    <property type="match status" value="1"/>
</dbReference>
<feature type="compositionally biased region" description="Low complexity" evidence="9">
    <location>
        <begin position="18"/>
        <end position="27"/>
    </location>
</feature>
<dbReference type="EMBL" id="JACIGI010000017">
    <property type="protein sequence ID" value="MBB4286509.1"/>
    <property type="molecule type" value="Genomic_DNA"/>
</dbReference>
<dbReference type="FunFam" id="3.10.410.10:FF:000001">
    <property type="entry name" value="Putative formate--tetrahydrofolate ligase"/>
    <property type="match status" value="1"/>
</dbReference>
<keyword evidence="5 8" id="KW-0067">ATP-binding</keyword>
<dbReference type="FunFam" id="3.30.1510.10:FF:000001">
    <property type="entry name" value="Formate--tetrahydrofolate ligase"/>
    <property type="match status" value="1"/>
</dbReference>
<gene>
    <name evidence="8" type="primary">fhs</name>
    <name evidence="10" type="ORF">GGD88_002241</name>
</gene>
<evidence type="ECO:0000256" key="9">
    <source>
        <dbReference type="SAM" id="MobiDB-lite"/>
    </source>
</evidence>
<proteinExistence type="inferred from homology"/>
<evidence type="ECO:0000256" key="6">
    <source>
        <dbReference type="ARBA" id="ARBA00049033"/>
    </source>
</evidence>
<dbReference type="InterPro" id="IPR027417">
    <property type="entry name" value="P-loop_NTPase"/>
</dbReference>
<evidence type="ECO:0000256" key="7">
    <source>
        <dbReference type="ARBA" id="ARBA00061363"/>
    </source>
</evidence>
<protein>
    <recommendedName>
        <fullName evidence="8">Formate--tetrahydrofolate ligase</fullName>
        <ecNumber evidence="8">6.3.4.3</ecNumber>
    </recommendedName>
    <alternativeName>
        <fullName evidence="8">Formyltetrahydrofolate synthetase</fullName>
        <shortName evidence="8">FHS</shortName>
        <shortName evidence="8">FTHFS</shortName>
    </alternativeName>
</protein>
<evidence type="ECO:0000313" key="10">
    <source>
        <dbReference type="EMBL" id="MBB4286509.1"/>
    </source>
</evidence>
<dbReference type="Gene3D" id="3.10.410.10">
    <property type="entry name" value="Formyltetrahydrofolate synthetase, domain 3"/>
    <property type="match status" value="1"/>
</dbReference>
<dbReference type="Gene3D" id="3.30.1510.10">
    <property type="entry name" value="Domain 2, N(10)-formyltetrahydrofolate synthetase"/>
    <property type="match status" value="1"/>
</dbReference>
<dbReference type="Gene3D" id="3.40.50.300">
    <property type="entry name" value="P-loop containing nucleotide triphosphate hydrolases"/>
    <property type="match status" value="1"/>
</dbReference>
<organism evidence="10 11">
    <name type="scientific">Roseospira goensis</name>
    <dbReference type="NCBI Taxonomy" id="391922"/>
    <lineage>
        <taxon>Bacteria</taxon>
        <taxon>Pseudomonadati</taxon>
        <taxon>Pseudomonadota</taxon>
        <taxon>Alphaproteobacteria</taxon>
        <taxon>Rhodospirillales</taxon>
        <taxon>Rhodospirillaceae</taxon>
        <taxon>Roseospira</taxon>
    </lineage>
</organism>
<evidence type="ECO:0000256" key="2">
    <source>
        <dbReference type="ARBA" id="ARBA00022563"/>
    </source>
</evidence>
<dbReference type="NCBIfam" id="NF010030">
    <property type="entry name" value="PRK13505.1"/>
    <property type="match status" value="1"/>
</dbReference>
<dbReference type="Proteomes" id="UP000555728">
    <property type="component" value="Unassembled WGS sequence"/>
</dbReference>
<evidence type="ECO:0000256" key="1">
    <source>
        <dbReference type="ARBA" id="ARBA00004777"/>
    </source>
</evidence>
<dbReference type="GO" id="GO:0035999">
    <property type="term" value="P:tetrahydrofolate interconversion"/>
    <property type="evidence" value="ECO:0007669"/>
    <property type="project" value="UniProtKB-UniRule"/>
</dbReference>
<dbReference type="EC" id="6.3.4.3" evidence="8"/>
<name>A0A7W6S1M1_9PROT</name>
<dbReference type="GO" id="GO:0005524">
    <property type="term" value="F:ATP binding"/>
    <property type="evidence" value="ECO:0007669"/>
    <property type="project" value="UniProtKB-UniRule"/>
</dbReference>
<keyword evidence="2 8" id="KW-0554">One-carbon metabolism</keyword>
<evidence type="ECO:0000256" key="5">
    <source>
        <dbReference type="ARBA" id="ARBA00022840"/>
    </source>
</evidence>
<comment type="pathway">
    <text evidence="1 8">One-carbon metabolism; tetrahydrofolate interconversion.</text>
</comment>
<feature type="region of interest" description="Disordered" evidence="9">
    <location>
        <begin position="1"/>
        <end position="36"/>
    </location>
</feature>
<comment type="similarity">
    <text evidence="7 8">Belongs to the formate--tetrahydrofolate ligase family.</text>
</comment>
<keyword evidence="3 8" id="KW-0436">Ligase</keyword>
<evidence type="ECO:0000256" key="3">
    <source>
        <dbReference type="ARBA" id="ARBA00022598"/>
    </source>
</evidence>
<dbReference type="InterPro" id="IPR000559">
    <property type="entry name" value="Formate_THF_ligase"/>
</dbReference>
<dbReference type="UniPathway" id="UPA00193"/>
<keyword evidence="4 8" id="KW-0547">Nucleotide-binding</keyword>
<dbReference type="AlphaFoldDB" id="A0A7W6S1M1"/>